<comment type="subcellular location">
    <subcellularLocation>
        <location evidence="1">Cytoplasm</location>
    </subcellularLocation>
</comment>
<dbReference type="FunFam" id="3.30.530.20:FF:000017">
    <property type="entry name" value="Phosphatidylcholine transfer protein, putative"/>
    <property type="match status" value="1"/>
</dbReference>
<accession>A0A7M7RAV6</accession>
<keyword evidence="14" id="KW-1185">Reference proteome</keyword>
<evidence type="ECO:0000313" key="13">
    <source>
        <dbReference type="EnsemblMetazoa" id="XP_783897"/>
    </source>
</evidence>
<evidence type="ECO:0000256" key="7">
    <source>
        <dbReference type="ARBA" id="ARBA00023121"/>
    </source>
</evidence>
<keyword evidence="6" id="KW-0445">Lipid transport</keyword>
<dbReference type="SUPFAM" id="SSF55961">
    <property type="entry name" value="Bet v1-like"/>
    <property type="match status" value="1"/>
</dbReference>
<protein>
    <recommendedName>
        <fullName evidence="9">Phosphatidylcholine transfer protein</fullName>
    </recommendedName>
    <alternativeName>
        <fullName evidence="11">START domain-containing protein 2</fullName>
    </alternativeName>
    <alternativeName>
        <fullName evidence="10">StAR-related lipid transfer protein 2</fullName>
    </alternativeName>
</protein>
<evidence type="ECO:0000256" key="1">
    <source>
        <dbReference type="ARBA" id="ARBA00004496"/>
    </source>
</evidence>
<dbReference type="OrthoDB" id="1295045at2759"/>
<proteinExistence type="predicted"/>
<dbReference type="InParanoid" id="A0A7M7RAV6"/>
<dbReference type="InterPro" id="IPR023393">
    <property type="entry name" value="START-like_dom_sf"/>
</dbReference>
<evidence type="ECO:0000313" key="14">
    <source>
        <dbReference type="Proteomes" id="UP000007110"/>
    </source>
</evidence>
<evidence type="ECO:0000256" key="10">
    <source>
        <dbReference type="ARBA" id="ARBA00077188"/>
    </source>
</evidence>
<name>A0A7M7RAV6_STRPU</name>
<dbReference type="Pfam" id="PF01852">
    <property type="entry name" value="START"/>
    <property type="match status" value="1"/>
</dbReference>
<evidence type="ECO:0000256" key="2">
    <source>
        <dbReference type="ARBA" id="ARBA00022448"/>
    </source>
</evidence>
<evidence type="ECO:0000259" key="12">
    <source>
        <dbReference type="PROSITE" id="PS50848"/>
    </source>
</evidence>
<evidence type="ECO:0000256" key="9">
    <source>
        <dbReference type="ARBA" id="ARBA00069061"/>
    </source>
</evidence>
<reference evidence="13" key="2">
    <citation type="submission" date="2021-01" db="UniProtKB">
        <authorList>
            <consortium name="EnsemblMetazoa"/>
        </authorList>
    </citation>
    <scope>IDENTIFICATION</scope>
</reference>
<evidence type="ECO:0000256" key="8">
    <source>
        <dbReference type="ARBA" id="ARBA00063535"/>
    </source>
</evidence>
<evidence type="ECO:0000256" key="4">
    <source>
        <dbReference type="ARBA" id="ARBA00022553"/>
    </source>
</evidence>
<keyword evidence="3" id="KW-0963">Cytoplasm</keyword>
<dbReference type="Proteomes" id="UP000007110">
    <property type="component" value="Unassembled WGS sequence"/>
</dbReference>
<dbReference type="EnsemblMetazoa" id="XM_778804">
    <property type="protein sequence ID" value="XP_783897"/>
    <property type="gene ID" value="LOC578647"/>
</dbReference>
<evidence type="ECO:0000256" key="3">
    <source>
        <dbReference type="ARBA" id="ARBA00022490"/>
    </source>
</evidence>
<dbReference type="GeneID" id="578647"/>
<evidence type="ECO:0000256" key="6">
    <source>
        <dbReference type="ARBA" id="ARBA00023055"/>
    </source>
</evidence>
<keyword evidence="7" id="KW-0446">Lipid-binding</keyword>
<dbReference type="PANTHER" id="PTHR19308:SF39">
    <property type="entry name" value="PHOSPHATIDYLCHOLINE TRANSFER PROTEIN"/>
    <property type="match status" value="1"/>
</dbReference>
<dbReference type="InterPro" id="IPR002913">
    <property type="entry name" value="START_lipid-bd_dom"/>
</dbReference>
<keyword evidence="2" id="KW-0813">Transport</keyword>
<keyword evidence="5" id="KW-0007">Acetylation</keyword>
<evidence type="ECO:0000256" key="11">
    <source>
        <dbReference type="ARBA" id="ARBA00079049"/>
    </source>
</evidence>
<dbReference type="PANTHER" id="PTHR19308">
    <property type="entry name" value="PHOSPHATIDYLCHOLINE TRANSFER PROTEIN"/>
    <property type="match status" value="1"/>
</dbReference>
<dbReference type="InterPro" id="IPR051213">
    <property type="entry name" value="START_lipid_transfer"/>
</dbReference>
<dbReference type="Gene3D" id="3.30.530.20">
    <property type="match status" value="1"/>
</dbReference>
<dbReference type="GO" id="GO:0008525">
    <property type="term" value="F:phosphatidylcholine transporter activity"/>
    <property type="evidence" value="ECO:0000318"/>
    <property type="project" value="GO_Central"/>
</dbReference>
<comment type="subunit">
    <text evidence="8">Interacts with ACOT13/THEM2.</text>
</comment>
<dbReference type="OMA" id="DYVYMRE"/>
<dbReference type="GO" id="GO:0005829">
    <property type="term" value="C:cytosol"/>
    <property type="evidence" value="ECO:0007669"/>
    <property type="project" value="UniProtKB-ARBA"/>
</dbReference>
<sequence length="208" mass="24394">MFTDEEFEKYLKELDNPDLSEFEFFTESTGVKVYRRYNKTSGLYDYKTIGGIDVPVDTCFAVYTDLEYRKKWDSYVKELYQFEEDGKKGVYWRVAFPFPLSNRDYVFVRETREFDLNGKHIYVCLGRSAEFKSKKEKSGVVRVNDFLQSMIFTSDGNGTKAFMHYYDNPRGMIPTWLINWAAKSGIPGFLAKMVIACNSYDKYLASKK</sequence>
<dbReference type="AlphaFoldDB" id="A0A7M7RAV6"/>
<feature type="domain" description="START" evidence="12">
    <location>
        <begin position="1"/>
        <end position="202"/>
    </location>
</feature>
<dbReference type="CTD" id="58488"/>
<dbReference type="GO" id="GO:0031210">
    <property type="term" value="F:phosphatidylcholine binding"/>
    <property type="evidence" value="ECO:0000318"/>
    <property type="project" value="GO_Central"/>
</dbReference>
<reference evidence="14" key="1">
    <citation type="submission" date="2015-02" db="EMBL/GenBank/DDBJ databases">
        <title>Genome sequencing for Strongylocentrotus purpuratus.</title>
        <authorList>
            <person name="Murali S."/>
            <person name="Liu Y."/>
            <person name="Vee V."/>
            <person name="English A."/>
            <person name="Wang M."/>
            <person name="Skinner E."/>
            <person name="Han Y."/>
            <person name="Muzny D.M."/>
            <person name="Worley K.C."/>
            <person name="Gibbs R.A."/>
        </authorList>
    </citation>
    <scope>NUCLEOTIDE SEQUENCE</scope>
</reference>
<organism evidence="13 14">
    <name type="scientific">Strongylocentrotus purpuratus</name>
    <name type="common">Purple sea urchin</name>
    <dbReference type="NCBI Taxonomy" id="7668"/>
    <lineage>
        <taxon>Eukaryota</taxon>
        <taxon>Metazoa</taxon>
        <taxon>Echinodermata</taxon>
        <taxon>Eleutherozoa</taxon>
        <taxon>Echinozoa</taxon>
        <taxon>Echinoidea</taxon>
        <taxon>Euechinoidea</taxon>
        <taxon>Echinacea</taxon>
        <taxon>Camarodonta</taxon>
        <taxon>Echinidea</taxon>
        <taxon>Strongylocentrotidae</taxon>
        <taxon>Strongylocentrotus</taxon>
    </lineage>
</organism>
<evidence type="ECO:0000256" key="5">
    <source>
        <dbReference type="ARBA" id="ARBA00022990"/>
    </source>
</evidence>
<dbReference type="SMART" id="SM00234">
    <property type="entry name" value="START"/>
    <property type="match status" value="1"/>
</dbReference>
<dbReference type="KEGG" id="spu:578647"/>
<keyword evidence="4" id="KW-0597">Phosphoprotein</keyword>
<dbReference type="RefSeq" id="XP_783897.2">
    <property type="nucleotide sequence ID" value="XM_778804.4"/>
</dbReference>
<dbReference type="PROSITE" id="PS50848">
    <property type="entry name" value="START"/>
    <property type="match status" value="1"/>
</dbReference>